<comment type="caution">
    <text evidence="1">The sequence shown here is derived from an EMBL/GenBank/DDBJ whole genome shotgun (WGS) entry which is preliminary data.</text>
</comment>
<dbReference type="EMBL" id="VXIV02001384">
    <property type="protein sequence ID" value="KAF6033320.1"/>
    <property type="molecule type" value="Genomic_DNA"/>
</dbReference>
<name>A0A7J7K3W6_BUGNE</name>
<accession>A0A7J7K3W6</accession>
<gene>
    <name evidence="1" type="ORF">EB796_008371</name>
</gene>
<reference evidence="1" key="1">
    <citation type="submission" date="2020-06" db="EMBL/GenBank/DDBJ databases">
        <title>Draft genome of Bugula neritina, a colonial animal packing powerful symbionts and potential medicines.</title>
        <authorList>
            <person name="Rayko M."/>
        </authorList>
    </citation>
    <scope>NUCLEOTIDE SEQUENCE [LARGE SCALE GENOMIC DNA]</scope>
    <source>
        <strain evidence="1">Kwan_BN1</strain>
    </source>
</reference>
<evidence type="ECO:0000313" key="1">
    <source>
        <dbReference type="EMBL" id="KAF6033320.1"/>
    </source>
</evidence>
<protein>
    <submittedName>
        <fullName evidence="1">Uncharacterized protein</fullName>
    </submittedName>
</protein>
<organism evidence="1 2">
    <name type="scientific">Bugula neritina</name>
    <name type="common">Brown bryozoan</name>
    <name type="synonym">Sertularia neritina</name>
    <dbReference type="NCBI Taxonomy" id="10212"/>
    <lineage>
        <taxon>Eukaryota</taxon>
        <taxon>Metazoa</taxon>
        <taxon>Spiralia</taxon>
        <taxon>Lophotrochozoa</taxon>
        <taxon>Bryozoa</taxon>
        <taxon>Gymnolaemata</taxon>
        <taxon>Cheilostomatida</taxon>
        <taxon>Flustrina</taxon>
        <taxon>Buguloidea</taxon>
        <taxon>Bugulidae</taxon>
        <taxon>Bugula</taxon>
    </lineage>
</organism>
<keyword evidence="2" id="KW-1185">Reference proteome</keyword>
<sequence>MTRIWAELSKYLTPSHWLEWLWPSLTDRTLLGLYPDGSYAIQKDLCRKCNRFLSWHSENNSYCSFHNVTRTSTGCTKTPFALFRHSFEMWLRSRCGGDATEAQVSTSLLTLSSYLDYALTHSQTNGNSYDFCDDVFCDYQLMYSFFLDLRLQAKRTGIYCQSTGVYCQSTGVYCQSTGVYCQSTGVYCQSTGVYYQSTGVYCQSTGVYCQSTGVYCQSTGVYCQSTGVYCQSTGVYCQSTGVYCQSTGVYCQSTGVYCQNTNFFIAFVVTMHCAFPAICVYIKSKGIIENRYSAAERLLSDYRAALTLNQPISIDLTSTPITLADIEATVTHFTPQYDVIINYLAHCQQVRTMEKGCDIDFATSYLCAYLYRLLPEHIDYVHMVRVRDLDPPPSHTQENYTNSQSPVTPNKYISMSAIDIPSPTIASACISKLQKSLAFDERAKAVVMAYVEYIRPRITRSNDYLLLSSSALGLTSEEVTHLVHNLTDKQPSTPTTSHPKRFIVISRPSTRKLKKVRFSGVVSRRLIKRYRKQRKNNVRRKLVFDIPESSTMQQLSVDNS</sequence>
<evidence type="ECO:0000313" key="2">
    <source>
        <dbReference type="Proteomes" id="UP000593567"/>
    </source>
</evidence>
<dbReference type="AlphaFoldDB" id="A0A7J7K3W6"/>
<dbReference type="Proteomes" id="UP000593567">
    <property type="component" value="Unassembled WGS sequence"/>
</dbReference>
<proteinExistence type="predicted"/>